<dbReference type="Gene3D" id="2.70.98.10">
    <property type="match status" value="1"/>
</dbReference>
<accession>A0A6J6BXU7</accession>
<dbReference type="AlphaFoldDB" id="A0A6J6BXU7"/>
<dbReference type="GO" id="GO:0016853">
    <property type="term" value="F:isomerase activity"/>
    <property type="evidence" value="ECO:0007669"/>
    <property type="project" value="InterPro"/>
</dbReference>
<evidence type="ECO:0000313" key="1">
    <source>
        <dbReference type="EMBL" id="CAB4543940.1"/>
    </source>
</evidence>
<proteinExistence type="predicted"/>
<dbReference type="GO" id="GO:0005975">
    <property type="term" value="P:carbohydrate metabolic process"/>
    <property type="evidence" value="ECO:0007669"/>
    <property type="project" value="InterPro"/>
</dbReference>
<organism evidence="1">
    <name type="scientific">freshwater metagenome</name>
    <dbReference type="NCBI Taxonomy" id="449393"/>
    <lineage>
        <taxon>unclassified sequences</taxon>
        <taxon>metagenomes</taxon>
        <taxon>ecological metagenomes</taxon>
    </lineage>
</organism>
<sequence length="254" mass="28754">MQHIDGSEISVAIDLDQGARIASLQWRDLQFVVPYRGAPLTWGWYSMAPWAGRIRDAQIRDSKGTPYQLPNTWFPPHAIHGLAFDASWQEIGKGRSRLELGYPYNGAVVEQTIEVLDNAVRWIIEYEANGVDLPAWLGYHPWFPRQLARGEEAEVNFRAAKQMERGDEVMLTGKFGPLTQEPWDDCFTEVIGVPSITWANAAKVTVESDSPWWVVYTEDEEGVCIEPHTAPPDAQNLGFTGEHYLEALFTFTED</sequence>
<dbReference type="Pfam" id="PF01263">
    <property type="entry name" value="Aldose_epim"/>
    <property type="match status" value="1"/>
</dbReference>
<dbReference type="InterPro" id="IPR008183">
    <property type="entry name" value="Aldose_1/G6P_1-epimerase"/>
</dbReference>
<gene>
    <name evidence="1" type="ORF">UFOPK1380_01222</name>
    <name evidence="2" type="ORF">UFOPK4095_01043</name>
</gene>
<dbReference type="EMBL" id="CAEZSC010000116">
    <property type="protein sequence ID" value="CAB4543940.1"/>
    <property type="molecule type" value="Genomic_DNA"/>
</dbReference>
<dbReference type="GO" id="GO:0030246">
    <property type="term" value="F:carbohydrate binding"/>
    <property type="evidence" value="ECO:0007669"/>
    <property type="project" value="InterPro"/>
</dbReference>
<dbReference type="InterPro" id="IPR014718">
    <property type="entry name" value="GH-type_carb-bd"/>
</dbReference>
<reference evidence="1" key="1">
    <citation type="submission" date="2020-05" db="EMBL/GenBank/DDBJ databases">
        <authorList>
            <person name="Chiriac C."/>
            <person name="Salcher M."/>
            <person name="Ghai R."/>
            <person name="Kavagutti S V."/>
        </authorList>
    </citation>
    <scope>NUCLEOTIDE SEQUENCE</scope>
</reference>
<evidence type="ECO:0000313" key="2">
    <source>
        <dbReference type="EMBL" id="CAB5021590.1"/>
    </source>
</evidence>
<name>A0A6J6BXU7_9ZZZZ</name>
<dbReference type="SUPFAM" id="SSF74650">
    <property type="entry name" value="Galactose mutarotase-like"/>
    <property type="match status" value="1"/>
</dbReference>
<dbReference type="EMBL" id="CAFBPI010000078">
    <property type="protein sequence ID" value="CAB5021590.1"/>
    <property type="molecule type" value="Genomic_DNA"/>
</dbReference>
<protein>
    <submittedName>
        <fullName evidence="1">Unannotated protein</fullName>
    </submittedName>
</protein>
<dbReference type="InterPro" id="IPR011013">
    <property type="entry name" value="Gal_mutarotase_sf_dom"/>
</dbReference>